<evidence type="ECO:0000313" key="1">
    <source>
        <dbReference type="EMBL" id="KKK95486.1"/>
    </source>
</evidence>
<accession>A0A0F9CFQ0</accession>
<proteinExistence type="predicted"/>
<name>A0A0F9CFQ0_9ZZZZ</name>
<organism evidence="1">
    <name type="scientific">marine sediment metagenome</name>
    <dbReference type="NCBI Taxonomy" id="412755"/>
    <lineage>
        <taxon>unclassified sequences</taxon>
        <taxon>metagenomes</taxon>
        <taxon>ecological metagenomes</taxon>
    </lineage>
</organism>
<sequence length="68" mass="7616">MAIQNIYKIVIKEKGKAVIYSTLYGLAVSMEDAMMAALAFEKHEVSNQQDEYDFVISYAGMIGVKSFD</sequence>
<protein>
    <submittedName>
        <fullName evidence="1">Uncharacterized protein</fullName>
    </submittedName>
</protein>
<dbReference type="AlphaFoldDB" id="A0A0F9CFQ0"/>
<gene>
    <name evidence="1" type="ORF">LCGC14_2672340</name>
</gene>
<comment type="caution">
    <text evidence="1">The sequence shown here is derived from an EMBL/GenBank/DDBJ whole genome shotgun (WGS) entry which is preliminary data.</text>
</comment>
<dbReference type="EMBL" id="LAZR01046893">
    <property type="protein sequence ID" value="KKK95486.1"/>
    <property type="molecule type" value="Genomic_DNA"/>
</dbReference>
<reference evidence="1" key="1">
    <citation type="journal article" date="2015" name="Nature">
        <title>Complex archaea that bridge the gap between prokaryotes and eukaryotes.</title>
        <authorList>
            <person name="Spang A."/>
            <person name="Saw J.H."/>
            <person name="Jorgensen S.L."/>
            <person name="Zaremba-Niedzwiedzka K."/>
            <person name="Martijn J."/>
            <person name="Lind A.E."/>
            <person name="van Eijk R."/>
            <person name="Schleper C."/>
            <person name="Guy L."/>
            <person name="Ettema T.J."/>
        </authorList>
    </citation>
    <scope>NUCLEOTIDE SEQUENCE</scope>
</reference>